<protein>
    <recommendedName>
        <fullName evidence="3">TraB/GumN family protein</fullName>
    </recommendedName>
</protein>
<name>A0A554VRG6_9FLAO</name>
<dbReference type="OrthoDB" id="7055505at2"/>
<reference evidence="1 2" key="1">
    <citation type="submission" date="2019-07" db="EMBL/GenBank/DDBJ databases">
        <title>The draft genome sequence of Aquimarina algiphila M91.</title>
        <authorList>
            <person name="Meng X."/>
        </authorList>
    </citation>
    <scope>NUCLEOTIDE SEQUENCE [LARGE SCALE GENOMIC DNA]</scope>
    <source>
        <strain evidence="1 2">M91</strain>
    </source>
</reference>
<comment type="caution">
    <text evidence="1">The sequence shown here is derived from an EMBL/GenBank/DDBJ whole genome shotgun (WGS) entry which is preliminary data.</text>
</comment>
<dbReference type="EMBL" id="VLNR01000002">
    <property type="protein sequence ID" value="TSE11252.1"/>
    <property type="molecule type" value="Genomic_DNA"/>
</dbReference>
<dbReference type="InterPro" id="IPR043749">
    <property type="entry name" value="DUF5694"/>
</dbReference>
<gene>
    <name evidence="1" type="ORF">FOF46_01090</name>
</gene>
<keyword evidence="2" id="KW-1185">Reference proteome</keyword>
<dbReference type="Pfam" id="PF18950">
    <property type="entry name" value="DUF5694"/>
    <property type="match status" value="1"/>
</dbReference>
<proteinExistence type="predicted"/>
<dbReference type="Proteomes" id="UP000318833">
    <property type="component" value="Unassembled WGS sequence"/>
</dbReference>
<sequence length="273" mass="32502">MKSFLTFIICFLLLTGCNRTKEKEEKQKVNDKPKISILGVFHFAGTSDFSSVQFESLESEKRQIEIKDIVKKLKEFRPTKIMLEYPSVDSKYLDSLYNETLNDNRDFTINEIEQLGFRLAKELNHNRVYSIDYKLDLPFDELIEFAENNDKRRYENMIASIKAQDKKESDFLAKNSMLDYLIYRNSDKEDIRNKDQYLNQTAKFVNDSNYIGAKFVSKWWERNIYMMTNIDRWITPDDRVLVIVGAAHRAVIKDFYEDRTDIEYVEITNYLKK</sequence>
<evidence type="ECO:0008006" key="3">
    <source>
        <dbReference type="Google" id="ProtNLM"/>
    </source>
</evidence>
<dbReference type="AlphaFoldDB" id="A0A554VRG6"/>
<dbReference type="PROSITE" id="PS51257">
    <property type="entry name" value="PROKAR_LIPOPROTEIN"/>
    <property type="match status" value="1"/>
</dbReference>
<accession>A0A554VRG6</accession>
<evidence type="ECO:0000313" key="1">
    <source>
        <dbReference type="EMBL" id="TSE11252.1"/>
    </source>
</evidence>
<dbReference type="RefSeq" id="WP_143915176.1">
    <property type="nucleotide sequence ID" value="NZ_CANMIK010000032.1"/>
</dbReference>
<evidence type="ECO:0000313" key="2">
    <source>
        <dbReference type="Proteomes" id="UP000318833"/>
    </source>
</evidence>
<organism evidence="1 2">
    <name type="scientific">Aquimarina algiphila</name>
    <dbReference type="NCBI Taxonomy" id="2047982"/>
    <lineage>
        <taxon>Bacteria</taxon>
        <taxon>Pseudomonadati</taxon>
        <taxon>Bacteroidota</taxon>
        <taxon>Flavobacteriia</taxon>
        <taxon>Flavobacteriales</taxon>
        <taxon>Flavobacteriaceae</taxon>
        <taxon>Aquimarina</taxon>
    </lineage>
</organism>